<dbReference type="PANTHER" id="PTHR38831">
    <property type="entry name" value="TYPE II SECRETION SYSTEM PROTEIN K"/>
    <property type="match status" value="1"/>
</dbReference>
<feature type="domain" description="T2SS protein K first SAM-like" evidence="11">
    <location>
        <begin position="139"/>
        <end position="227"/>
    </location>
</feature>
<dbReference type="PANTHER" id="PTHR38831:SF1">
    <property type="entry name" value="TYPE II SECRETION SYSTEM PROTEIN K-RELATED"/>
    <property type="match status" value="1"/>
</dbReference>
<comment type="similarity">
    <text evidence="2">Belongs to the GSP K family.</text>
</comment>
<dbReference type="Gene3D" id="1.10.40.60">
    <property type="entry name" value="EpsJ-like"/>
    <property type="match status" value="1"/>
</dbReference>
<keyword evidence="5" id="KW-0997">Cell inner membrane</keyword>
<evidence type="ECO:0000256" key="9">
    <source>
        <dbReference type="ARBA" id="ARBA00023136"/>
    </source>
</evidence>
<comment type="caution">
    <text evidence="12">The sequence shown here is derived from an EMBL/GenBank/DDBJ whole genome shotgun (WGS) entry which is preliminary data.</text>
</comment>
<keyword evidence="4" id="KW-1003">Cell membrane</keyword>
<evidence type="ECO:0000256" key="10">
    <source>
        <dbReference type="SAM" id="Phobius"/>
    </source>
</evidence>
<dbReference type="SUPFAM" id="SSF158544">
    <property type="entry name" value="GspK insert domain-like"/>
    <property type="match status" value="1"/>
</dbReference>
<proteinExistence type="inferred from homology"/>
<evidence type="ECO:0000256" key="4">
    <source>
        <dbReference type="ARBA" id="ARBA00022475"/>
    </source>
</evidence>
<keyword evidence="8 10" id="KW-1133">Transmembrane helix</keyword>
<dbReference type="RefSeq" id="WP_183198205.1">
    <property type="nucleotide sequence ID" value="NZ_JACIEK010000001.1"/>
</dbReference>
<organism evidence="12 13">
    <name type="scientific">Aureimonas pseudogalii</name>
    <dbReference type="NCBI Taxonomy" id="1744844"/>
    <lineage>
        <taxon>Bacteria</taxon>
        <taxon>Pseudomonadati</taxon>
        <taxon>Pseudomonadota</taxon>
        <taxon>Alphaproteobacteria</taxon>
        <taxon>Hyphomicrobiales</taxon>
        <taxon>Aurantimonadaceae</taxon>
        <taxon>Aureimonas</taxon>
    </lineage>
</organism>
<evidence type="ECO:0000256" key="3">
    <source>
        <dbReference type="ARBA" id="ARBA00022448"/>
    </source>
</evidence>
<evidence type="ECO:0000313" key="13">
    <source>
        <dbReference type="Proteomes" id="UP000542776"/>
    </source>
</evidence>
<accession>A0A7W6H3N0</accession>
<keyword evidence="6 10" id="KW-0812">Transmembrane</keyword>
<name>A0A7W6H3N0_9HYPH</name>
<evidence type="ECO:0000313" key="12">
    <source>
        <dbReference type="EMBL" id="MBB3997053.1"/>
    </source>
</evidence>
<keyword evidence="9 10" id="KW-0472">Membrane</keyword>
<dbReference type="InterPro" id="IPR005628">
    <property type="entry name" value="GspK"/>
</dbReference>
<evidence type="ECO:0000259" key="11">
    <source>
        <dbReference type="Pfam" id="PF21687"/>
    </source>
</evidence>
<dbReference type="AlphaFoldDB" id="A0A7W6H3N0"/>
<feature type="transmembrane region" description="Helical" evidence="10">
    <location>
        <begin position="14"/>
        <end position="35"/>
    </location>
</feature>
<evidence type="ECO:0000256" key="7">
    <source>
        <dbReference type="ARBA" id="ARBA00022927"/>
    </source>
</evidence>
<evidence type="ECO:0000256" key="6">
    <source>
        <dbReference type="ARBA" id="ARBA00022692"/>
    </source>
</evidence>
<dbReference type="GO" id="GO:0009306">
    <property type="term" value="P:protein secretion"/>
    <property type="evidence" value="ECO:0007669"/>
    <property type="project" value="InterPro"/>
</dbReference>
<dbReference type="Pfam" id="PF21687">
    <property type="entry name" value="T2SSK_1st"/>
    <property type="match status" value="1"/>
</dbReference>
<comment type="subcellular location">
    <subcellularLocation>
        <location evidence="1">Cell inner membrane</location>
    </subcellularLocation>
</comment>
<gene>
    <name evidence="12" type="ORF">GGR04_000874</name>
</gene>
<sequence>MARREGEGEGDDGFVLLTVLVVIVLFVGLAASLAVKSRLLAMQAANRGVATRAQARVDGAALFVADALRPVPRRPLDAEAVLAAATAGSTGANAPAPALPAPLPLPVDGSPVVCRLSDDGTRLLVRVVDQGGLVDLNGAPVAMLRAVFAAAGLDGQIALRLADEVADFRDPDDDPQANGVGERAQYAQKGLPWGPRNGAFGDVGEIAQLPSADPAALARILPLLTVWNPRAGVDFTAMDVAARARLAADAARQPDLARWQLASERGRFSVEIRLIDPRGVAKAARGALVGFDGDTPGELRVQRWWRPLSQPSSGETEGNDAPVCGSLRRVLDIGGR</sequence>
<dbReference type="Proteomes" id="UP000542776">
    <property type="component" value="Unassembled WGS sequence"/>
</dbReference>
<evidence type="ECO:0000256" key="5">
    <source>
        <dbReference type="ARBA" id="ARBA00022519"/>
    </source>
</evidence>
<dbReference type="GO" id="GO:0005886">
    <property type="term" value="C:plasma membrane"/>
    <property type="evidence" value="ECO:0007669"/>
    <property type="project" value="UniProtKB-SubCell"/>
</dbReference>
<protein>
    <submittedName>
        <fullName evidence="12">General secretion pathway protein K</fullName>
    </submittedName>
</protein>
<keyword evidence="7" id="KW-0653">Protein transport</keyword>
<evidence type="ECO:0000256" key="8">
    <source>
        <dbReference type="ARBA" id="ARBA00022989"/>
    </source>
</evidence>
<reference evidence="12 13" key="1">
    <citation type="submission" date="2020-08" db="EMBL/GenBank/DDBJ databases">
        <title>Genomic Encyclopedia of Type Strains, Phase IV (KMG-IV): sequencing the most valuable type-strain genomes for metagenomic binning, comparative biology and taxonomic classification.</title>
        <authorList>
            <person name="Goeker M."/>
        </authorList>
    </citation>
    <scope>NUCLEOTIDE SEQUENCE [LARGE SCALE GENOMIC DNA]</scope>
    <source>
        <strain evidence="12 13">DSM 102238</strain>
    </source>
</reference>
<keyword evidence="13" id="KW-1185">Reference proteome</keyword>
<evidence type="ECO:0000256" key="2">
    <source>
        <dbReference type="ARBA" id="ARBA00007246"/>
    </source>
</evidence>
<evidence type="ECO:0000256" key="1">
    <source>
        <dbReference type="ARBA" id="ARBA00004533"/>
    </source>
</evidence>
<dbReference type="InterPro" id="IPR049031">
    <property type="entry name" value="T2SSK_SAM-like_1st"/>
</dbReference>
<dbReference type="EMBL" id="JACIEK010000001">
    <property type="protein sequence ID" value="MBB3997053.1"/>
    <property type="molecule type" value="Genomic_DNA"/>
</dbReference>
<dbReference type="InterPro" id="IPR038072">
    <property type="entry name" value="GspK_central_sf"/>
</dbReference>
<keyword evidence="3" id="KW-0813">Transport</keyword>